<evidence type="ECO:0000313" key="3">
    <source>
        <dbReference type="Proteomes" id="UP000240883"/>
    </source>
</evidence>
<protein>
    <submittedName>
        <fullName evidence="2">Uncharacterized protein</fullName>
    </submittedName>
</protein>
<sequence>MLKKIPPNTTRTTLNTLLAKRQTTPPSAPLIANCWEIAIAAYPPAPFYPRGWARTPTRGAHSDRRDQRVSGRGNKTTTGLCVSNKKAKERGKKTGPSLFFCGIKSRYGSRISATISRVVLRLEGVEEVGGGSRSDPAMALRRVLGLPRVCARVRAGREGGGK</sequence>
<feature type="region of interest" description="Disordered" evidence="1">
    <location>
        <begin position="53"/>
        <end position="92"/>
    </location>
</feature>
<evidence type="ECO:0000313" key="2">
    <source>
        <dbReference type="EMBL" id="PSN70606.1"/>
    </source>
</evidence>
<dbReference type="Proteomes" id="UP000240883">
    <property type="component" value="Unassembled WGS sequence"/>
</dbReference>
<organism evidence="2 3">
    <name type="scientific">Corynespora cassiicola Philippines</name>
    <dbReference type="NCBI Taxonomy" id="1448308"/>
    <lineage>
        <taxon>Eukaryota</taxon>
        <taxon>Fungi</taxon>
        <taxon>Dikarya</taxon>
        <taxon>Ascomycota</taxon>
        <taxon>Pezizomycotina</taxon>
        <taxon>Dothideomycetes</taxon>
        <taxon>Pleosporomycetidae</taxon>
        <taxon>Pleosporales</taxon>
        <taxon>Corynesporascaceae</taxon>
        <taxon>Corynespora</taxon>
    </lineage>
</organism>
<dbReference type="AlphaFoldDB" id="A0A2T2NZA1"/>
<feature type="compositionally biased region" description="Basic and acidic residues" evidence="1">
    <location>
        <begin position="60"/>
        <end position="69"/>
    </location>
</feature>
<reference evidence="2 3" key="1">
    <citation type="journal article" date="2018" name="Front. Microbiol.">
        <title>Genome-Wide Analysis of Corynespora cassiicola Leaf Fall Disease Putative Effectors.</title>
        <authorList>
            <person name="Lopez D."/>
            <person name="Ribeiro S."/>
            <person name="Label P."/>
            <person name="Fumanal B."/>
            <person name="Venisse J.S."/>
            <person name="Kohler A."/>
            <person name="de Oliveira R.R."/>
            <person name="Labutti K."/>
            <person name="Lipzen A."/>
            <person name="Lail K."/>
            <person name="Bauer D."/>
            <person name="Ohm R.A."/>
            <person name="Barry K.W."/>
            <person name="Spatafora J."/>
            <person name="Grigoriev I.V."/>
            <person name="Martin F.M."/>
            <person name="Pujade-Renaud V."/>
        </authorList>
    </citation>
    <scope>NUCLEOTIDE SEQUENCE [LARGE SCALE GENOMIC DNA]</scope>
    <source>
        <strain evidence="2 3">Philippines</strain>
    </source>
</reference>
<accession>A0A2T2NZA1</accession>
<dbReference type="EMBL" id="KZ678131">
    <property type="protein sequence ID" value="PSN70606.1"/>
    <property type="molecule type" value="Genomic_DNA"/>
</dbReference>
<gene>
    <name evidence="2" type="ORF">BS50DRAFT_264661</name>
</gene>
<name>A0A2T2NZA1_CORCC</name>
<evidence type="ECO:0000256" key="1">
    <source>
        <dbReference type="SAM" id="MobiDB-lite"/>
    </source>
</evidence>
<keyword evidence="3" id="KW-1185">Reference proteome</keyword>
<proteinExistence type="predicted"/>